<sequence length="361" mass="38195">MPNDVQEAPVSQRAAYAVRPTVFVDGQQRADVHASLRTCVVSEQEGGMSSLSLCLSNWGVTSGSVGFLFDAGGPLHLGTRLKVYFGETSAPCGLFEGDVHAIEARGSVGTPPELVLLAEDDLFALRCARRTAFYESQAIGDLVQAIAGNHGLQCDLGDLPTGSGNWAQLNESDLAFLRRVLARHDCDLQLNGRTLQVRRCGEGDRGTLSLALYSQLQQVRVIADLAQQVSAVTASGFDVSGGSAFTATGSGAHLGAGSGTTGADLLPGNRSEHLGGPVAPNQGEAQALVDAAFDQRARRFVRLAGSTEGNPALRVGTRLRISGIGQRFDNSYDVIEAHHRFDQSHGYRTDFTAQSAFLAQP</sequence>
<dbReference type="SUPFAM" id="SSF69279">
    <property type="entry name" value="Phage tail proteins"/>
    <property type="match status" value="1"/>
</dbReference>
<evidence type="ECO:0000256" key="1">
    <source>
        <dbReference type="SAM" id="MobiDB-lite"/>
    </source>
</evidence>
<name>A0A4V3CSP0_9BURK</name>
<proteinExistence type="predicted"/>
<evidence type="ECO:0000313" key="3">
    <source>
        <dbReference type="Proteomes" id="UP000295361"/>
    </source>
</evidence>
<gene>
    <name evidence="2" type="ORF">DES47_11338</name>
</gene>
<dbReference type="Proteomes" id="UP000295361">
    <property type="component" value="Unassembled WGS sequence"/>
</dbReference>
<dbReference type="AlphaFoldDB" id="A0A4V3CSP0"/>
<evidence type="ECO:0008006" key="4">
    <source>
        <dbReference type="Google" id="ProtNLM"/>
    </source>
</evidence>
<dbReference type="RefSeq" id="WP_133703671.1">
    <property type="nucleotide sequence ID" value="NZ_SNXS01000013.1"/>
</dbReference>
<organism evidence="2 3">
    <name type="scientific">Roseateles toxinivorans</name>
    <dbReference type="NCBI Taxonomy" id="270368"/>
    <lineage>
        <taxon>Bacteria</taxon>
        <taxon>Pseudomonadati</taxon>
        <taxon>Pseudomonadota</taxon>
        <taxon>Betaproteobacteria</taxon>
        <taxon>Burkholderiales</taxon>
        <taxon>Sphaerotilaceae</taxon>
        <taxon>Roseateles</taxon>
    </lineage>
</organism>
<dbReference type="OrthoDB" id="4070623at2"/>
<reference evidence="2 3" key="1">
    <citation type="submission" date="2019-03" db="EMBL/GenBank/DDBJ databases">
        <title>Genomic Encyclopedia of Type Strains, Phase IV (KMG-IV): sequencing the most valuable type-strain genomes for metagenomic binning, comparative biology and taxonomic classification.</title>
        <authorList>
            <person name="Goeker M."/>
        </authorList>
    </citation>
    <scope>NUCLEOTIDE SEQUENCE [LARGE SCALE GENOMIC DNA]</scope>
    <source>
        <strain evidence="2 3">DSM 16998</strain>
    </source>
</reference>
<dbReference type="InParanoid" id="A0A4V3CSP0"/>
<dbReference type="EMBL" id="SNXS01000013">
    <property type="protein sequence ID" value="TDP61355.1"/>
    <property type="molecule type" value="Genomic_DNA"/>
</dbReference>
<feature type="region of interest" description="Disordered" evidence="1">
    <location>
        <begin position="258"/>
        <end position="280"/>
    </location>
</feature>
<comment type="caution">
    <text evidence="2">The sequence shown here is derived from an EMBL/GenBank/DDBJ whole genome shotgun (WGS) entry which is preliminary data.</text>
</comment>
<protein>
    <recommendedName>
        <fullName evidence="4">Phage protein D</fullName>
    </recommendedName>
</protein>
<keyword evidence="3" id="KW-1185">Reference proteome</keyword>
<accession>A0A4V3CSP0</accession>
<evidence type="ECO:0000313" key="2">
    <source>
        <dbReference type="EMBL" id="TDP61355.1"/>
    </source>
</evidence>